<name>A0AAV7KRT7_PLEWA</name>
<dbReference type="EMBL" id="JANPWB010000016">
    <property type="protein sequence ID" value="KAJ1080890.1"/>
    <property type="molecule type" value="Genomic_DNA"/>
</dbReference>
<feature type="non-terminal residue" evidence="1">
    <location>
        <position position="1"/>
    </location>
</feature>
<sequence length="62" mass="7645">VEFLTEYWFRTECKSTGRAPIRQNKGRHWPKAHHTLFFSLQSFYFQWVPRKTIRNSVSAERW</sequence>
<feature type="non-terminal residue" evidence="1">
    <location>
        <position position="62"/>
    </location>
</feature>
<proteinExistence type="predicted"/>
<dbReference type="AlphaFoldDB" id="A0AAV7KRT7"/>
<keyword evidence="2" id="KW-1185">Reference proteome</keyword>
<reference evidence="1" key="1">
    <citation type="journal article" date="2022" name="bioRxiv">
        <title>Sequencing and chromosome-scale assembly of the giantPleurodeles waltlgenome.</title>
        <authorList>
            <person name="Brown T."/>
            <person name="Elewa A."/>
            <person name="Iarovenko S."/>
            <person name="Subramanian E."/>
            <person name="Araus A.J."/>
            <person name="Petzold A."/>
            <person name="Susuki M."/>
            <person name="Suzuki K.-i.T."/>
            <person name="Hayashi T."/>
            <person name="Toyoda A."/>
            <person name="Oliveira C."/>
            <person name="Osipova E."/>
            <person name="Leigh N.D."/>
            <person name="Simon A."/>
            <person name="Yun M.H."/>
        </authorList>
    </citation>
    <scope>NUCLEOTIDE SEQUENCE</scope>
    <source>
        <strain evidence="1">20211129_DDA</strain>
        <tissue evidence="1">Liver</tissue>
    </source>
</reference>
<evidence type="ECO:0000313" key="2">
    <source>
        <dbReference type="Proteomes" id="UP001066276"/>
    </source>
</evidence>
<dbReference type="Proteomes" id="UP001066276">
    <property type="component" value="Chromosome 12"/>
</dbReference>
<evidence type="ECO:0000313" key="1">
    <source>
        <dbReference type="EMBL" id="KAJ1080890.1"/>
    </source>
</evidence>
<protein>
    <submittedName>
        <fullName evidence="1">Uncharacterized protein</fullName>
    </submittedName>
</protein>
<gene>
    <name evidence="1" type="ORF">NDU88_001079</name>
</gene>
<accession>A0AAV7KRT7</accession>
<organism evidence="1 2">
    <name type="scientific">Pleurodeles waltl</name>
    <name type="common">Iberian ribbed newt</name>
    <dbReference type="NCBI Taxonomy" id="8319"/>
    <lineage>
        <taxon>Eukaryota</taxon>
        <taxon>Metazoa</taxon>
        <taxon>Chordata</taxon>
        <taxon>Craniata</taxon>
        <taxon>Vertebrata</taxon>
        <taxon>Euteleostomi</taxon>
        <taxon>Amphibia</taxon>
        <taxon>Batrachia</taxon>
        <taxon>Caudata</taxon>
        <taxon>Salamandroidea</taxon>
        <taxon>Salamandridae</taxon>
        <taxon>Pleurodelinae</taxon>
        <taxon>Pleurodeles</taxon>
    </lineage>
</organism>
<comment type="caution">
    <text evidence="1">The sequence shown here is derived from an EMBL/GenBank/DDBJ whole genome shotgun (WGS) entry which is preliminary data.</text>
</comment>